<organism evidence="1 2">
    <name type="scientific">Naganishia adeliensis</name>
    <dbReference type="NCBI Taxonomy" id="92952"/>
    <lineage>
        <taxon>Eukaryota</taxon>
        <taxon>Fungi</taxon>
        <taxon>Dikarya</taxon>
        <taxon>Basidiomycota</taxon>
        <taxon>Agaricomycotina</taxon>
        <taxon>Tremellomycetes</taxon>
        <taxon>Filobasidiales</taxon>
        <taxon>Filobasidiaceae</taxon>
        <taxon>Naganishia</taxon>
    </lineage>
</organism>
<protein>
    <submittedName>
        <fullName evidence="1">Uncharacterized protein</fullName>
    </submittedName>
</protein>
<dbReference type="EMBL" id="JASBWS010000116">
    <property type="protein sequence ID" value="KAJ9096143.1"/>
    <property type="molecule type" value="Genomic_DNA"/>
</dbReference>
<name>A0ACC2V9V6_9TREE</name>
<reference evidence="1" key="1">
    <citation type="submission" date="2023-04" db="EMBL/GenBank/DDBJ databases">
        <title>Draft Genome sequencing of Naganishia species isolated from polar environments using Oxford Nanopore Technology.</title>
        <authorList>
            <person name="Leo P."/>
            <person name="Venkateswaran K."/>
        </authorList>
    </citation>
    <scope>NUCLEOTIDE SEQUENCE</scope>
    <source>
        <strain evidence="1">MNA-CCFEE 5262</strain>
    </source>
</reference>
<proteinExistence type="predicted"/>
<keyword evidence="2" id="KW-1185">Reference proteome</keyword>
<gene>
    <name evidence="1" type="ORF">QFC20_006476</name>
</gene>
<sequence>MFATSSSSPDPLETLANLALTAEQSPILSDNPSVDNITKIVQQFYLLVHDVATEGSDLARAQQVLQQITQRYGPHCSLLVINSKMRNTSPPPSGSSGQRPATEMNAPYHDKYLTALAALTCIDPFTRLTEVLAEDVHVRKVDGHLVALRGDARLPQYTYAQYLDEKDIQSIRECIRGVIVQSVIPWMEARVREWNEIHLRSRKGVAAKLFGAGRRLFGSGSPMLTTSSKVHPTGEILWPDDHFSLTSKRLADFAFMLRDYKLAASVYEGIHAYYPAGVVSERLANLTTLVVTSKIFETEQFRRTELRLKCVEPLGEFVRSTPKHFFTQFDFLRGFLLFLEAWHMGQVEGDPAGYKAICDILVNVAGKVEDIFRAVLMERVATMELATSRIRKSALCFALATREYAQCGHKRFSKNSLLQALASYRPRPSAWRYVKAYMHYTLAQLTYMSGEAELALENFTSLLVPGAGSAYQAGFLKDAFLAWQRLSRASGLEPAVPDNLLPQQVFRDASFPAHIVPAAISETQRESE</sequence>
<evidence type="ECO:0000313" key="1">
    <source>
        <dbReference type="EMBL" id="KAJ9096143.1"/>
    </source>
</evidence>
<dbReference type="Proteomes" id="UP001230649">
    <property type="component" value="Unassembled WGS sequence"/>
</dbReference>
<accession>A0ACC2V9V6</accession>
<evidence type="ECO:0000313" key="2">
    <source>
        <dbReference type="Proteomes" id="UP001230649"/>
    </source>
</evidence>
<comment type="caution">
    <text evidence="1">The sequence shown here is derived from an EMBL/GenBank/DDBJ whole genome shotgun (WGS) entry which is preliminary data.</text>
</comment>